<dbReference type="Gene3D" id="3.10.20.90">
    <property type="entry name" value="Phosphatidylinositol 3-kinase Catalytic Subunit, Chain A, domain 1"/>
    <property type="match status" value="1"/>
</dbReference>
<feature type="compositionally biased region" description="Basic and acidic residues" evidence="2">
    <location>
        <begin position="769"/>
        <end position="780"/>
    </location>
</feature>
<feature type="compositionally biased region" description="Basic and acidic residues" evidence="2">
    <location>
        <begin position="875"/>
        <end position="886"/>
    </location>
</feature>
<dbReference type="PANTHER" id="PTHR21557">
    <property type="entry name" value="CORDON-BLEU"/>
    <property type="match status" value="1"/>
</dbReference>
<feature type="region of interest" description="Disordered" evidence="2">
    <location>
        <begin position="761"/>
        <end position="786"/>
    </location>
</feature>
<name>A0ABM1B7B3_LIMPO</name>
<feature type="region of interest" description="Disordered" evidence="2">
    <location>
        <begin position="1101"/>
        <end position="1145"/>
    </location>
</feature>
<dbReference type="PANTHER" id="PTHR21557:SF2">
    <property type="entry name" value="CORDON-BLEU PROTEIN-LIKE 1"/>
    <property type="match status" value="1"/>
</dbReference>
<feature type="region of interest" description="Disordered" evidence="2">
    <location>
        <begin position="357"/>
        <end position="404"/>
    </location>
</feature>
<feature type="region of interest" description="Disordered" evidence="2">
    <location>
        <begin position="1168"/>
        <end position="1213"/>
    </location>
</feature>
<dbReference type="SUPFAM" id="SSF54236">
    <property type="entry name" value="Ubiquitin-like"/>
    <property type="match status" value="1"/>
</dbReference>
<dbReference type="Proteomes" id="UP000694941">
    <property type="component" value="Unplaced"/>
</dbReference>
<reference evidence="5" key="1">
    <citation type="submission" date="2025-08" db="UniProtKB">
        <authorList>
            <consortium name="RefSeq"/>
        </authorList>
    </citation>
    <scope>IDENTIFICATION</scope>
    <source>
        <tissue evidence="5">Muscle</tissue>
    </source>
</reference>
<feature type="compositionally biased region" description="Low complexity" evidence="2">
    <location>
        <begin position="282"/>
        <end position="298"/>
    </location>
</feature>
<evidence type="ECO:0000313" key="4">
    <source>
        <dbReference type="Proteomes" id="UP000694941"/>
    </source>
</evidence>
<proteinExistence type="predicted"/>
<feature type="compositionally biased region" description="Polar residues" evidence="2">
    <location>
        <begin position="1107"/>
        <end position="1120"/>
    </location>
</feature>
<dbReference type="InterPro" id="IPR039895">
    <property type="entry name" value="COBL-like"/>
</dbReference>
<feature type="region of interest" description="Disordered" evidence="2">
    <location>
        <begin position="444"/>
        <end position="463"/>
    </location>
</feature>
<protein>
    <submittedName>
        <fullName evidence="5">Uncharacterized protein LOC106461033 isoform X1</fullName>
    </submittedName>
</protein>
<organism evidence="4 5">
    <name type="scientific">Limulus polyphemus</name>
    <name type="common">Atlantic horseshoe crab</name>
    <dbReference type="NCBI Taxonomy" id="6850"/>
    <lineage>
        <taxon>Eukaryota</taxon>
        <taxon>Metazoa</taxon>
        <taxon>Ecdysozoa</taxon>
        <taxon>Arthropoda</taxon>
        <taxon>Chelicerata</taxon>
        <taxon>Merostomata</taxon>
        <taxon>Xiphosura</taxon>
        <taxon>Limulidae</taxon>
        <taxon>Limulus</taxon>
    </lineage>
</organism>
<keyword evidence="1" id="KW-0175">Coiled coil</keyword>
<dbReference type="InterPro" id="IPR019025">
    <property type="entry name" value="Cordon-bleu_ubiquitin_domain"/>
</dbReference>
<evidence type="ECO:0000259" key="3">
    <source>
        <dbReference type="PROSITE" id="PS51082"/>
    </source>
</evidence>
<dbReference type="GeneID" id="106461033"/>
<dbReference type="InterPro" id="IPR003124">
    <property type="entry name" value="WH2_dom"/>
</dbReference>
<dbReference type="RefSeq" id="XP_013776267.1">
    <property type="nucleotide sequence ID" value="XM_013920813.2"/>
</dbReference>
<dbReference type="PROSITE" id="PS51082">
    <property type="entry name" value="WH2"/>
    <property type="match status" value="1"/>
</dbReference>
<sequence>MYTVKEMLRQSHKVAEFLTDESPVRPPRSRTRMRKSASVVSNRTSISNPLPHDGAPVLTVGDDCAINELLEGRMELDVILPDENKVRMTVERKMPMMDLLVQVTTANKISPGGHVIQVLTERGKEIQYKPNTPIGSLDTNIIYIVSKSSVMESTAKKLPKIPNKPFEQTFRLQVKLPRNQLTVLRVSPKMTLAEVKRIVCSDKNLDINNYHLVRSNQPNNILDLNITLASYGSTEISLLSNKSITANIYSSATDLIAYSTREDEKTTKRGILGMLTRKKSKGSLASSSSDGANSQGDSPNSSNDQTDQVKKTVTVKPSIKKRPAPPPPSQKTNSGIEISDQLGLASQLRDDNGCLLASHSRQSSDSSGYHEASVFSELPENTSPETSSGSGSSGLEHSDTLVHSAPYPPLRKILASNKDAKSHRTVKSNLIYVPSASSISVVSAVGKKRKAPPPPKRDISKPELDPVREMSAAGENGDIQSEVNQERLEHEFGEGIDVIENTRSTDHEDAVTFQAISEPSSKFAVVPSPPSDDVVIHSLQPNPPPEFADNSDESAIENLEKKSQLGEMNFSSDSAFMSEDGCSISDCSTVFDLVQPPEAFTNFHLCHSTNHDCGDYDATAWSSSFVNIPPFDPSPGKPTPLPISKPQEEIETTNESKVLSYSEEQTVKDVQQHQRQNSLSSIDTIDDIENTFRQTIAEGERALERDQEKEIDRTSDMTKGSACFNQNITQHQLLSHIEATFSAVEQQAEDVLLYEPSSEYNTLPGPPHSFRDNEKNHLQQDEDEKLSSTEFCAVPSTLSLELHDAEYHEKSKVNIQEQAVSVKQTHKVPLTNFVISSYKKERENIYGSNPRVNTELFQQSVCASHFRDETVNDVQKHPDNIGKENKVGIQDETAKPRCKKESIRKDPNLNVQQQKNQEFLTPRSQSAVHLEDGSVQGFRRQIKLRCTQLTDLESSPLTGRSTSMLNLVPLPAVHIREHRNTHPGISETLRRVQSEHNVNNTSCNSEFSDENKELQAKYEQLKEQLLGWQQKIVQNQKLLQNGETSSKVIAKSLEQNPFWINDTRSYVKDSAEVKLQKLSKEKLVHQDVGLIKKRQVLAKSQKRPKSQMLTNVTIGSWQQRNHQEDPGRSKCHSVENLTGPPSELQMSTMNGKCIDSCFTNTLNVPKSSFEPKEEPKLDIQMTSQGEKPLSSSLKSVDMSGKHKQTEPESHCSNRLSLREPKVIKVSNNNYKTGAIQTYFGAPVVKGFSNEVIQNLLKEAPPQKSVIQTNESGNFSLGLKSNKNGTTISRTDLNMQKMNLPAKSNNQQLGSTNCHQNIPPPSSNVITTVPAHTLSSKCKPKEKKKTSDFSDIDPRDKLMIDIRNFRGRSALRKVTVAETNWQLKAS</sequence>
<gene>
    <name evidence="5" type="primary">LOC106461033</name>
</gene>
<feature type="compositionally biased region" description="Basic and acidic residues" evidence="2">
    <location>
        <begin position="1199"/>
        <end position="1213"/>
    </location>
</feature>
<evidence type="ECO:0000256" key="2">
    <source>
        <dbReference type="SAM" id="MobiDB-lite"/>
    </source>
</evidence>
<evidence type="ECO:0000313" key="5">
    <source>
        <dbReference type="RefSeq" id="XP_013776267.1"/>
    </source>
</evidence>
<feature type="region of interest" description="Disordered" evidence="2">
    <location>
        <begin position="269"/>
        <end position="335"/>
    </location>
</feature>
<feature type="coiled-coil region" evidence="1">
    <location>
        <begin position="1004"/>
        <end position="1031"/>
    </location>
</feature>
<feature type="domain" description="WH2" evidence="3">
    <location>
        <begin position="1353"/>
        <end position="1373"/>
    </location>
</feature>
<feature type="compositionally biased region" description="Polar residues" evidence="2">
    <location>
        <begin position="1180"/>
        <end position="1194"/>
    </location>
</feature>
<dbReference type="InterPro" id="IPR029071">
    <property type="entry name" value="Ubiquitin-like_domsf"/>
</dbReference>
<evidence type="ECO:0000256" key="1">
    <source>
        <dbReference type="SAM" id="Coils"/>
    </source>
</evidence>
<feature type="region of interest" description="Disordered" evidence="2">
    <location>
        <begin position="875"/>
        <end position="897"/>
    </location>
</feature>
<accession>A0ABM1B7B3</accession>
<keyword evidence="4" id="KW-1185">Reference proteome</keyword>
<dbReference type="Pfam" id="PF09469">
    <property type="entry name" value="Cobl"/>
    <property type="match status" value="1"/>
</dbReference>